<evidence type="ECO:0000313" key="2">
    <source>
        <dbReference type="EMBL" id="KAK3729111.1"/>
    </source>
</evidence>
<gene>
    <name evidence="2" type="ORF">RRG08_005483</name>
</gene>
<evidence type="ECO:0000256" key="1">
    <source>
        <dbReference type="SAM" id="SignalP"/>
    </source>
</evidence>
<dbReference type="EMBL" id="JAWDGP010007160">
    <property type="protein sequence ID" value="KAK3729111.1"/>
    <property type="molecule type" value="Genomic_DNA"/>
</dbReference>
<dbReference type="Proteomes" id="UP001283361">
    <property type="component" value="Unassembled WGS sequence"/>
</dbReference>
<evidence type="ECO:0000313" key="3">
    <source>
        <dbReference type="Proteomes" id="UP001283361"/>
    </source>
</evidence>
<accession>A0AAE0Y2G4</accession>
<evidence type="ECO:0008006" key="4">
    <source>
        <dbReference type="Google" id="ProtNLM"/>
    </source>
</evidence>
<keyword evidence="3" id="KW-1185">Reference proteome</keyword>
<feature type="chain" id="PRO_5042136547" description="Secreted protein" evidence="1">
    <location>
        <begin position="24"/>
        <end position="67"/>
    </location>
</feature>
<dbReference type="AlphaFoldDB" id="A0AAE0Y2G4"/>
<name>A0AAE0Y2G4_9GAST</name>
<comment type="caution">
    <text evidence="2">The sequence shown here is derived from an EMBL/GenBank/DDBJ whole genome shotgun (WGS) entry which is preliminary data.</text>
</comment>
<sequence>MTPLLSILLGPLLVHHFCWRGNGGDIVRRPFNRCIDIGFCGPQEISDHSLYVRAGFTLHCTAPGGTS</sequence>
<proteinExistence type="predicted"/>
<reference evidence="2" key="1">
    <citation type="journal article" date="2023" name="G3 (Bethesda)">
        <title>A reference genome for the long-term kleptoplast-retaining sea slug Elysia crispata morphotype clarki.</title>
        <authorList>
            <person name="Eastman K.E."/>
            <person name="Pendleton A.L."/>
            <person name="Shaikh M.A."/>
            <person name="Suttiyut T."/>
            <person name="Ogas R."/>
            <person name="Tomko P."/>
            <person name="Gavelis G."/>
            <person name="Widhalm J.R."/>
            <person name="Wisecaver J.H."/>
        </authorList>
    </citation>
    <scope>NUCLEOTIDE SEQUENCE</scope>
    <source>
        <strain evidence="2">ECLA1</strain>
    </source>
</reference>
<feature type="signal peptide" evidence="1">
    <location>
        <begin position="1"/>
        <end position="23"/>
    </location>
</feature>
<organism evidence="2 3">
    <name type="scientific">Elysia crispata</name>
    <name type="common">lettuce slug</name>
    <dbReference type="NCBI Taxonomy" id="231223"/>
    <lineage>
        <taxon>Eukaryota</taxon>
        <taxon>Metazoa</taxon>
        <taxon>Spiralia</taxon>
        <taxon>Lophotrochozoa</taxon>
        <taxon>Mollusca</taxon>
        <taxon>Gastropoda</taxon>
        <taxon>Heterobranchia</taxon>
        <taxon>Euthyneura</taxon>
        <taxon>Panpulmonata</taxon>
        <taxon>Sacoglossa</taxon>
        <taxon>Placobranchoidea</taxon>
        <taxon>Plakobranchidae</taxon>
        <taxon>Elysia</taxon>
    </lineage>
</organism>
<keyword evidence="1" id="KW-0732">Signal</keyword>
<protein>
    <recommendedName>
        <fullName evidence="4">Secreted protein</fullName>
    </recommendedName>
</protein>